<dbReference type="PANTHER" id="PTHR34385">
    <property type="entry name" value="D-ALANYL-D-ALANINE CARBOXYPEPTIDASE"/>
    <property type="match status" value="1"/>
</dbReference>
<dbReference type="InterPro" id="IPR003709">
    <property type="entry name" value="VanY-like_core_dom"/>
</dbReference>
<dbReference type="CDD" id="cd14852">
    <property type="entry name" value="LD-carboxypeptidase"/>
    <property type="match status" value="1"/>
</dbReference>
<gene>
    <name evidence="2" type="ORF">LZ480_06155</name>
</gene>
<dbReference type="Pfam" id="PF02557">
    <property type="entry name" value="VanY"/>
    <property type="match status" value="1"/>
</dbReference>
<dbReference type="Gene3D" id="3.30.1380.10">
    <property type="match status" value="1"/>
</dbReference>
<name>A0ABS9UBY7_9BACL</name>
<dbReference type="PANTHER" id="PTHR34385:SF1">
    <property type="entry name" value="PEPTIDOGLYCAN L-ALANYL-D-GLUTAMATE ENDOPEPTIDASE CWLK"/>
    <property type="match status" value="1"/>
</dbReference>
<feature type="domain" description="D-alanyl-D-alanine carboxypeptidase-like core" evidence="1">
    <location>
        <begin position="78"/>
        <end position="192"/>
    </location>
</feature>
<dbReference type="Gene3D" id="3.30.200.180">
    <property type="match status" value="1"/>
</dbReference>
<evidence type="ECO:0000313" key="2">
    <source>
        <dbReference type="EMBL" id="MCH7321473.1"/>
    </source>
</evidence>
<reference evidence="2 3" key="1">
    <citation type="submission" date="2022-03" db="EMBL/GenBank/DDBJ databases">
        <authorList>
            <person name="Jo J.-H."/>
            <person name="Im W.-T."/>
        </authorList>
    </citation>
    <scope>NUCLEOTIDE SEQUENCE [LARGE SCALE GENOMIC DNA]</scope>
    <source>
        <strain evidence="2 3">MA9</strain>
    </source>
</reference>
<dbReference type="Proteomes" id="UP001316087">
    <property type="component" value="Unassembled WGS sequence"/>
</dbReference>
<proteinExistence type="predicted"/>
<keyword evidence="3" id="KW-1185">Reference proteome</keyword>
<sequence length="265" mass="29947">MKKLLFAIIIAVIGYQFFTKEQVAAPDLPQTIPLETFAISSGDLVLVNRDTQLQQDPTNLAQIPTDIAANVVVDSKFMLENQVMQPLQQLFEAAQQDDIHHFIINSAYRSGQLQQQLFEENGAAYALPSGFSEHQTGLSLDIGSTAGKMENTAEGKWLEQNAPKFGFILRYPKHKVDVTDINYEPWHFRYVGLPHSVTMQEKDFALEEYISYLKKEQSYTTKVNDTTYFVQYTTNSTTVNIPNTSIFNVSGDNQNGYIITSIIEE</sequence>
<dbReference type="RefSeq" id="WP_241368500.1">
    <property type="nucleotide sequence ID" value="NZ_JAKZFC010000001.1"/>
</dbReference>
<protein>
    <submittedName>
        <fullName evidence="2">M15 family metallopeptidase</fullName>
    </submittedName>
</protein>
<evidence type="ECO:0000259" key="1">
    <source>
        <dbReference type="Pfam" id="PF02557"/>
    </source>
</evidence>
<organism evidence="2 3">
    <name type="scientific">Solibacillus palustris</name>
    <dbReference type="NCBI Taxonomy" id="2908203"/>
    <lineage>
        <taxon>Bacteria</taxon>
        <taxon>Bacillati</taxon>
        <taxon>Bacillota</taxon>
        <taxon>Bacilli</taxon>
        <taxon>Bacillales</taxon>
        <taxon>Caryophanaceae</taxon>
        <taxon>Solibacillus</taxon>
    </lineage>
</organism>
<dbReference type="InterPro" id="IPR058193">
    <property type="entry name" value="VanY/YodJ_core_dom"/>
</dbReference>
<dbReference type="EMBL" id="JAKZFC010000001">
    <property type="protein sequence ID" value="MCH7321473.1"/>
    <property type="molecule type" value="Genomic_DNA"/>
</dbReference>
<accession>A0ABS9UBY7</accession>
<dbReference type="SUPFAM" id="SSF55166">
    <property type="entry name" value="Hedgehog/DD-peptidase"/>
    <property type="match status" value="1"/>
</dbReference>
<evidence type="ECO:0000313" key="3">
    <source>
        <dbReference type="Proteomes" id="UP001316087"/>
    </source>
</evidence>
<dbReference type="InterPro" id="IPR009045">
    <property type="entry name" value="Zn_M74/Hedgehog-like"/>
</dbReference>
<comment type="caution">
    <text evidence="2">The sequence shown here is derived from an EMBL/GenBank/DDBJ whole genome shotgun (WGS) entry which is preliminary data.</text>
</comment>
<dbReference type="InterPro" id="IPR052179">
    <property type="entry name" value="DD-CPase-like"/>
</dbReference>